<gene>
    <name evidence="1" type="ORF">F6J89_13625</name>
</gene>
<evidence type="ECO:0000313" key="1">
    <source>
        <dbReference type="EMBL" id="NER28634.1"/>
    </source>
</evidence>
<reference evidence="1" key="1">
    <citation type="submission" date="2019-11" db="EMBL/GenBank/DDBJ databases">
        <title>Genomic insights into an expanded diversity of filamentous marine cyanobacteria reveals the extraordinary biosynthetic potential of Moorea and Okeania.</title>
        <authorList>
            <person name="Ferreira Leao T."/>
            <person name="Wang M."/>
            <person name="Moss N."/>
            <person name="Da Silva R."/>
            <person name="Sanders J."/>
            <person name="Nurk S."/>
            <person name="Gurevich A."/>
            <person name="Humphrey G."/>
            <person name="Reher R."/>
            <person name="Zhu Q."/>
            <person name="Belda-Ferre P."/>
            <person name="Glukhov E."/>
            <person name="Rex R."/>
            <person name="Dorrestein P.C."/>
            <person name="Knight R."/>
            <person name="Pevzner P."/>
            <person name="Gerwick W.H."/>
            <person name="Gerwick L."/>
        </authorList>
    </citation>
    <scope>NUCLEOTIDE SEQUENCE</scope>
    <source>
        <strain evidence="1">SIO1C4</strain>
    </source>
</reference>
<protein>
    <submittedName>
        <fullName evidence="1">Uncharacterized protein</fullName>
    </submittedName>
</protein>
<proteinExistence type="predicted"/>
<comment type="caution">
    <text evidence="1">The sequence shown here is derived from an EMBL/GenBank/DDBJ whole genome shotgun (WGS) entry which is preliminary data.</text>
</comment>
<sequence>MKTQWKNICFKVTAWLVSEVVLNLLGLDDLADYSEFVFDLEVTIANNHPQITLVFPPECPQFNHALPCGYTIGQQA</sequence>
<dbReference type="AlphaFoldDB" id="A0A6B3NF10"/>
<dbReference type="EMBL" id="JAAHFQ010000240">
    <property type="protein sequence ID" value="NER28634.1"/>
    <property type="molecule type" value="Genomic_DNA"/>
</dbReference>
<organism evidence="1">
    <name type="scientific">Symploca sp. SIO1C4</name>
    <dbReference type="NCBI Taxonomy" id="2607765"/>
    <lineage>
        <taxon>Bacteria</taxon>
        <taxon>Bacillati</taxon>
        <taxon>Cyanobacteriota</taxon>
        <taxon>Cyanophyceae</taxon>
        <taxon>Coleofasciculales</taxon>
        <taxon>Coleofasciculaceae</taxon>
        <taxon>Symploca</taxon>
    </lineage>
</organism>
<accession>A0A6B3NF10</accession>
<name>A0A6B3NF10_9CYAN</name>